<dbReference type="CDD" id="cd03127">
    <property type="entry name" value="tetraspanin_LEL"/>
    <property type="match status" value="1"/>
</dbReference>
<evidence type="ECO:0000256" key="1">
    <source>
        <dbReference type="ARBA" id="ARBA00004141"/>
    </source>
</evidence>
<evidence type="ECO:0000313" key="11">
    <source>
        <dbReference type="RefSeq" id="XP_022240520.1"/>
    </source>
</evidence>
<keyword evidence="3 6" id="KW-0812">Transmembrane</keyword>
<dbReference type="InterPro" id="IPR000301">
    <property type="entry name" value="Tetraspanin_animals"/>
</dbReference>
<feature type="transmembrane region" description="Helical" evidence="6">
    <location>
        <begin position="83"/>
        <end position="107"/>
    </location>
</feature>
<dbReference type="RefSeq" id="XP_022240521.1">
    <property type="nucleotide sequence ID" value="XM_022384813.1"/>
</dbReference>
<dbReference type="RefSeq" id="XP_022240518.1">
    <property type="nucleotide sequence ID" value="XM_022384810.1"/>
</dbReference>
<evidence type="ECO:0000313" key="9">
    <source>
        <dbReference type="RefSeq" id="XP_022240518.1"/>
    </source>
</evidence>
<comment type="subcellular location">
    <subcellularLocation>
        <location evidence="1 6">Membrane</location>
        <topology evidence="1 6">Multi-pass membrane protein</topology>
    </subcellularLocation>
</comment>
<dbReference type="InterPro" id="IPR008952">
    <property type="entry name" value="Tetraspanin_EC2_sf"/>
</dbReference>
<evidence type="ECO:0000313" key="12">
    <source>
        <dbReference type="RefSeq" id="XP_022240521.1"/>
    </source>
</evidence>
<dbReference type="SUPFAM" id="SSF48652">
    <property type="entry name" value="Tetraspanin"/>
    <property type="match status" value="1"/>
</dbReference>
<dbReference type="PANTHER" id="PTHR19282:SF527">
    <property type="entry name" value="TETRASPANIN"/>
    <property type="match status" value="1"/>
</dbReference>
<dbReference type="Proteomes" id="UP000694941">
    <property type="component" value="Unplaced"/>
</dbReference>
<dbReference type="RefSeq" id="XP_022240516.1">
    <property type="nucleotide sequence ID" value="XM_022384808.1"/>
</dbReference>
<feature type="transmembrane region" description="Helical" evidence="6">
    <location>
        <begin position="55"/>
        <end position="76"/>
    </location>
</feature>
<dbReference type="Gene3D" id="1.10.1450.10">
    <property type="entry name" value="Tetraspanin"/>
    <property type="match status" value="1"/>
</dbReference>
<evidence type="ECO:0000256" key="2">
    <source>
        <dbReference type="ARBA" id="ARBA00006840"/>
    </source>
</evidence>
<proteinExistence type="inferred from homology"/>
<reference evidence="8 9" key="1">
    <citation type="submission" date="2025-05" db="UniProtKB">
        <authorList>
            <consortium name="RefSeq"/>
        </authorList>
    </citation>
    <scope>IDENTIFICATION</scope>
    <source>
        <tissue evidence="8 9">Muscle</tissue>
    </source>
</reference>
<dbReference type="PANTHER" id="PTHR19282">
    <property type="entry name" value="TETRASPANIN"/>
    <property type="match status" value="1"/>
</dbReference>
<evidence type="ECO:0000256" key="5">
    <source>
        <dbReference type="ARBA" id="ARBA00023136"/>
    </source>
</evidence>
<keyword evidence="7" id="KW-1185">Reference proteome</keyword>
<dbReference type="RefSeq" id="XP_022240519.1">
    <property type="nucleotide sequence ID" value="XM_022384811.1"/>
</dbReference>
<evidence type="ECO:0000256" key="6">
    <source>
        <dbReference type="RuleBase" id="RU361218"/>
    </source>
</evidence>
<sequence length="250" mass="27717">MFDGCRKAIRYAMFTANLLILVGGIVVFAIGIWTLADKAFMERLLGSNLYVSSGAILIATGLIAVIIAFLGCMGALKEIKCMLLTFFIILLMIFITMLVGGILGFVFRNEVEEHMHTEMLKTVKQYMNDTPVTEAWDAVQTKFECCGIKPDGDSSYLPYKIWMDMNQNFRMKGPQVPSSCCKSKAVVLQCQQNPSPDTTWTSECYEKLKDFVKDHAIVVGGIGIGIACVMLNQEMMFVRPGLLALGHKAP</sequence>
<dbReference type="RefSeq" id="XP_022240520.1">
    <property type="nucleotide sequence ID" value="XM_022384812.1"/>
</dbReference>
<keyword evidence="4 6" id="KW-1133">Transmembrane helix</keyword>
<evidence type="ECO:0000256" key="3">
    <source>
        <dbReference type="ARBA" id="ARBA00022692"/>
    </source>
</evidence>
<keyword evidence="5 6" id="KW-0472">Membrane</keyword>
<gene>
    <name evidence="8 9 10 11 12" type="primary">LOC106458563</name>
</gene>
<feature type="transmembrane region" description="Helical" evidence="6">
    <location>
        <begin position="12"/>
        <end position="35"/>
    </location>
</feature>
<evidence type="ECO:0000313" key="7">
    <source>
        <dbReference type="Proteomes" id="UP000694941"/>
    </source>
</evidence>
<protein>
    <recommendedName>
        <fullName evidence="6">Tetraspanin</fullName>
    </recommendedName>
</protein>
<accession>A0ABM1SA64</accession>
<dbReference type="Pfam" id="PF00335">
    <property type="entry name" value="Tetraspanin"/>
    <property type="match status" value="1"/>
</dbReference>
<dbReference type="InterPro" id="IPR018503">
    <property type="entry name" value="Tetraspanin_CS"/>
</dbReference>
<name>A0ABM1SA64_LIMPO</name>
<comment type="caution">
    <text evidence="6">Lacks conserved residue(s) required for the propagation of feature annotation.</text>
</comment>
<organism evidence="7 10">
    <name type="scientific">Limulus polyphemus</name>
    <name type="common">Atlantic horseshoe crab</name>
    <dbReference type="NCBI Taxonomy" id="6850"/>
    <lineage>
        <taxon>Eukaryota</taxon>
        <taxon>Metazoa</taxon>
        <taxon>Ecdysozoa</taxon>
        <taxon>Arthropoda</taxon>
        <taxon>Chelicerata</taxon>
        <taxon>Merostomata</taxon>
        <taxon>Xiphosura</taxon>
        <taxon>Limulidae</taxon>
        <taxon>Limulus</taxon>
    </lineage>
</organism>
<evidence type="ECO:0000313" key="8">
    <source>
        <dbReference type="RefSeq" id="XP_022240516.1"/>
    </source>
</evidence>
<dbReference type="PIRSF" id="PIRSF002419">
    <property type="entry name" value="Tetraspanin"/>
    <property type="match status" value="1"/>
</dbReference>
<evidence type="ECO:0000256" key="4">
    <source>
        <dbReference type="ARBA" id="ARBA00022989"/>
    </source>
</evidence>
<dbReference type="PRINTS" id="PR00259">
    <property type="entry name" value="TMFOUR"/>
</dbReference>
<comment type="similarity">
    <text evidence="2 6">Belongs to the tetraspanin (TM4SF) family.</text>
</comment>
<dbReference type="GeneID" id="106458563"/>
<dbReference type="PROSITE" id="PS00421">
    <property type="entry name" value="TM4_1"/>
    <property type="match status" value="1"/>
</dbReference>
<evidence type="ECO:0000313" key="10">
    <source>
        <dbReference type="RefSeq" id="XP_022240519.1"/>
    </source>
</evidence>
<dbReference type="InterPro" id="IPR018499">
    <property type="entry name" value="Tetraspanin/Peripherin"/>
</dbReference>